<feature type="compositionally biased region" description="Basic and acidic residues" evidence="1">
    <location>
        <begin position="161"/>
        <end position="171"/>
    </location>
</feature>
<name>A0A507CTN2_9FUNG</name>
<dbReference type="EMBL" id="QEAN01000210">
    <property type="protein sequence ID" value="TPX43105.1"/>
    <property type="molecule type" value="Genomic_DNA"/>
</dbReference>
<feature type="region of interest" description="Disordered" evidence="1">
    <location>
        <begin position="115"/>
        <end position="235"/>
    </location>
</feature>
<evidence type="ECO:0000313" key="3">
    <source>
        <dbReference type="EMBL" id="TPX43105.1"/>
    </source>
</evidence>
<organism evidence="2 5">
    <name type="scientific">Synchytrium endobioticum</name>
    <dbReference type="NCBI Taxonomy" id="286115"/>
    <lineage>
        <taxon>Eukaryota</taxon>
        <taxon>Fungi</taxon>
        <taxon>Fungi incertae sedis</taxon>
        <taxon>Chytridiomycota</taxon>
        <taxon>Chytridiomycota incertae sedis</taxon>
        <taxon>Chytridiomycetes</taxon>
        <taxon>Synchytriales</taxon>
        <taxon>Synchytriaceae</taxon>
        <taxon>Synchytrium</taxon>
    </lineage>
</organism>
<dbReference type="EMBL" id="QEAM01000268">
    <property type="protein sequence ID" value="TPX42509.1"/>
    <property type="molecule type" value="Genomic_DNA"/>
</dbReference>
<dbReference type="Proteomes" id="UP000320475">
    <property type="component" value="Unassembled WGS sequence"/>
</dbReference>
<reference evidence="4 5" key="1">
    <citation type="journal article" date="2019" name="Sci. Rep.">
        <title>Comparative genomics of chytrid fungi reveal insights into the obligate biotrophic and pathogenic lifestyle of Synchytrium endobioticum.</title>
        <authorList>
            <person name="van de Vossenberg B.T.L.H."/>
            <person name="Warris S."/>
            <person name="Nguyen H.D.T."/>
            <person name="van Gent-Pelzer M.P.E."/>
            <person name="Joly D.L."/>
            <person name="van de Geest H.C."/>
            <person name="Bonants P.J.M."/>
            <person name="Smith D.S."/>
            <person name="Levesque C.A."/>
            <person name="van der Lee T.A.J."/>
        </authorList>
    </citation>
    <scope>NUCLEOTIDE SEQUENCE [LARGE SCALE GENOMIC DNA]</scope>
    <source>
        <strain evidence="2 5">LEV6574</strain>
        <strain evidence="3 4">MB42</strain>
    </source>
</reference>
<protein>
    <submittedName>
        <fullName evidence="2">Uncharacterized protein</fullName>
    </submittedName>
</protein>
<dbReference type="VEuPathDB" id="FungiDB:SeMB42_g04857"/>
<evidence type="ECO:0000313" key="4">
    <source>
        <dbReference type="Proteomes" id="UP000317494"/>
    </source>
</evidence>
<evidence type="ECO:0000313" key="2">
    <source>
        <dbReference type="EMBL" id="TPX42509.1"/>
    </source>
</evidence>
<evidence type="ECO:0000256" key="1">
    <source>
        <dbReference type="SAM" id="MobiDB-lite"/>
    </source>
</evidence>
<feature type="compositionally biased region" description="Acidic residues" evidence="1">
    <location>
        <begin position="194"/>
        <end position="209"/>
    </location>
</feature>
<evidence type="ECO:0000313" key="5">
    <source>
        <dbReference type="Proteomes" id="UP000320475"/>
    </source>
</evidence>
<gene>
    <name evidence="2" type="ORF">SeLEV6574_g05564</name>
    <name evidence="3" type="ORF">SeMB42_g04857</name>
</gene>
<comment type="caution">
    <text evidence="2">The sequence shown here is derived from an EMBL/GenBank/DDBJ whole genome shotgun (WGS) entry which is preliminary data.</text>
</comment>
<dbReference type="Proteomes" id="UP000317494">
    <property type="component" value="Unassembled WGS sequence"/>
</dbReference>
<sequence>MAREESLIGRLDQEIDASLVDNPEQAIHDNFGVHVRDPRYSLPPCSLLDAIHAATSEALAAAPPPRETEVPMKPRFDEYDHEALIALGIRLQEYVQEEITREGQYVLLTDEQLAQQPTKQTLRQRWPRIPREMKRLTRVRAKIRARPPRRRSSSDEDADGDECKDGKKDTGPKNTRRQPDGEDQGLTEHITQERDEDNEDDVDVETDDDGGTKHITQKNDEDDDDEYRDGVDEYD</sequence>
<proteinExistence type="predicted"/>
<keyword evidence="4" id="KW-1185">Reference proteome</keyword>
<feature type="compositionally biased region" description="Basic residues" evidence="1">
    <location>
        <begin position="136"/>
        <end position="151"/>
    </location>
</feature>
<accession>A0A507CTN2</accession>
<dbReference type="AlphaFoldDB" id="A0A507CTN2"/>